<evidence type="ECO:0000313" key="8">
    <source>
        <dbReference type="Proteomes" id="UP000483820"/>
    </source>
</evidence>
<evidence type="ECO:0000256" key="6">
    <source>
        <dbReference type="SAM" id="Phobius"/>
    </source>
</evidence>
<keyword evidence="5 6" id="KW-0472">Membrane</keyword>
<dbReference type="Proteomes" id="UP000483820">
    <property type="component" value="Chromosome II"/>
</dbReference>
<gene>
    <name evidence="7" type="ORF">GCK72_006684</name>
</gene>
<evidence type="ECO:0000256" key="5">
    <source>
        <dbReference type="ARBA" id="ARBA00023136"/>
    </source>
</evidence>
<organism evidence="7 8">
    <name type="scientific">Caenorhabditis remanei</name>
    <name type="common">Caenorhabditis vulgaris</name>
    <dbReference type="NCBI Taxonomy" id="31234"/>
    <lineage>
        <taxon>Eukaryota</taxon>
        <taxon>Metazoa</taxon>
        <taxon>Ecdysozoa</taxon>
        <taxon>Nematoda</taxon>
        <taxon>Chromadorea</taxon>
        <taxon>Rhabditida</taxon>
        <taxon>Rhabditina</taxon>
        <taxon>Rhabditomorpha</taxon>
        <taxon>Rhabditoidea</taxon>
        <taxon>Rhabditidae</taxon>
        <taxon>Peloderinae</taxon>
        <taxon>Caenorhabditis</taxon>
    </lineage>
</organism>
<comment type="subcellular location">
    <subcellularLocation>
        <location evidence="1">Membrane</location>
        <topology evidence="1">Multi-pass membrane protein</topology>
    </subcellularLocation>
</comment>
<dbReference type="Pfam" id="PF03125">
    <property type="entry name" value="Sre"/>
    <property type="match status" value="1"/>
</dbReference>
<dbReference type="RefSeq" id="XP_053589934.1">
    <property type="nucleotide sequence ID" value="XM_053725740.1"/>
</dbReference>
<dbReference type="PANTHER" id="PTHR47757:SF1">
    <property type="entry name" value="SERPENTINE RECEPTOR, CLASS E (EPSILON)"/>
    <property type="match status" value="1"/>
</dbReference>
<comment type="caution">
    <text evidence="7">The sequence shown here is derived from an EMBL/GenBank/DDBJ whole genome shotgun (WGS) entry which is preliminary data.</text>
</comment>
<evidence type="ECO:0000313" key="7">
    <source>
        <dbReference type="EMBL" id="KAF1766726.1"/>
    </source>
</evidence>
<dbReference type="InterPro" id="IPR004151">
    <property type="entry name" value="7TM_GPCR_serpentine_rcpt_Sre"/>
</dbReference>
<dbReference type="KEGG" id="crq:GCK72_006684"/>
<dbReference type="GO" id="GO:0007606">
    <property type="term" value="P:sensory perception of chemical stimulus"/>
    <property type="evidence" value="ECO:0007669"/>
    <property type="project" value="InterPro"/>
</dbReference>
<dbReference type="GeneID" id="9804158"/>
<sequence>MENLRSLKMAKYVVTTHAVYAALCEICLLCVYYGVESKYWEIFIYVMDSVVSYSNFVIVLSVIFSVPAWKKSFLRPCFAFRRMKSVKVSMTMTEEDRNTEEDAKKISSVYFEQLDKAWT</sequence>
<accession>A0A6A5HJ64</accession>
<evidence type="ECO:0000256" key="4">
    <source>
        <dbReference type="ARBA" id="ARBA00022989"/>
    </source>
</evidence>
<dbReference type="GO" id="GO:0016020">
    <property type="term" value="C:membrane"/>
    <property type="evidence" value="ECO:0007669"/>
    <property type="project" value="UniProtKB-SubCell"/>
</dbReference>
<name>A0A6A5HJ64_CAERE</name>
<evidence type="ECO:0000256" key="2">
    <source>
        <dbReference type="ARBA" id="ARBA00006803"/>
    </source>
</evidence>
<comment type="similarity">
    <text evidence="2">Belongs to the nematode receptor-like protein sre family.</text>
</comment>
<keyword evidence="3 6" id="KW-0812">Transmembrane</keyword>
<dbReference type="EMBL" id="WUAV01000002">
    <property type="protein sequence ID" value="KAF1766726.1"/>
    <property type="molecule type" value="Genomic_DNA"/>
</dbReference>
<dbReference type="CTD" id="9804158"/>
<dbReference type="AlphaFoldDB" id="A0A6A5HJ64"/>
<keyword evidence="4 6" id="KW-1133">Transmembrane helix</keyword>
<protein>
    <submittedName>
        <fullName evidence="7">Uncharacterized protein</fullName>
    </submittedName>
</protein>
<dbReference type="InterPro" id="IPR053365">
    <property type="entry name" value="Nematode_rcpt-like"/>
</dbReference>
<evidence type="ECO:0000256" key="1">
    <source>
        <dbReference type="ARBA" id="ARBA00004141"/>
    </source>
</evidence>
<proteinExistence type="inferred from homology"/>
<evidence type="ECO:0000256" key="3">
    <source>
        <dbReference type="ARBA" id="ARBA00022692"/>
    </source>
</evidence>
<reference evidence="7 8" key="1">
    <citation type="submission" date="2019-12" db="EMBL/GenBank/DDBJ databases">
        <title>Chromosome-level assembly of the Caenorhabditis remanei genome.</title>
        <authorList>
            <person name="Teterina A.A."/>
            <person name="Willis J.H."/>
            <person name="Phillips P.C."/>
        </authorList>
    </citation>
    <scope>NUCLEOTIDE SEQUENCE [LARGE SCALE GENOMIC DNA]</scope>
    <source>
        <strain evidence="7 8">PX506</strain>
        <tissue evidence="7">Whole organism</tissue>
    </source>
</reference>
<feature type="transmembrane region" description="Helical" evidence="6">
    <location>
        <begin position="12"/>
        <end position="35"/>
    </location>
</feature>
<dbReference type="PANTHER" id="PTHR47757">
    <property type="entry name" value="SERPENTINE RECEPTOR, CLASS E (EPSILON)-RELATED"/>
    <property type="match status" value="1"/>
</dbReference>
<feature type="transmembrane region" description="Helical" evidence="6">
    <location>
        <begin position="42"/>
        <end position="66"/>
    </location>
</feature>